<dbReference type="HOGENOM" id="CLU_702110_0_0_1"/>
<evidence type="ECO:0008006" key="5">
    <source>
        <dbReference type="Google" id="ProtNLM"/>
    </source>
</evidence>
<evidence type="ECO:0000256" key="1">
    <source>
        <dbReference type="SAM" id="MobiDB-lite"/>
    </source>
</evidence>
<dbReference type="GeneID" id="19970086"/>
<keyword evidence="2" id="KW-0472">Membrane</keyword>
<dbReference type="EMBL" id="KB822718">
    <property type="protein sequence ID" value="ETN43588.1"/>
    <property type="molecule type" value="Genomic_DNA"/>
</dbReference>
<dbReference type="STRING" id="1220924.W2S6C9"/>
<reference evidence="3 4" key="1">
    <citation type="submission" date="2013-03" db="EMBL/GenBank/DDBJ databases">
        <title>The Genome Sequence of Phialophora europaea CBS 101466.</title>
        <authorList>
            <consortium name="The Broad Institute Genomics Platform"/>
            <person name="Cuomo C."/>
            <person name="de Hoog S."/>
            <person name="Gorbushina A."/>
            <person name="Walker B."/>
            <person name="Young S.K."/>
            <person name="Zeng Q."/>
            <person name="Gargeya S."/>
            <person name="Fitzgerald M."/>
            <person name="Haas B."/>
            <person name="Abouelleil A."/>
            <person name="Allen A.W."/>
            <person name="Alvarado L."/>
            <person name="Arachchi H.M."/>
            <person name="Berlin A.M."/>
            <person name="Chapman S.B."/>
            <person name="Gainer-Dewar J."/>
            <person name="Goldberg J."/>
            <person name="Griggs A."/>
            <person name="Gujja S."/>
            <person name="Hansen M."/>
            <person name="Howarth C."/>
            <person name="Imamovic A."/>
            <person name="Ireland A."/>
            <person name="Larimer J."/>
            <person name="McCowan C."/>
            <person name="Murphy C."/>
            <person name="Pearson M."/>
            <person name="Poon T.W."/>
            <person name="Priest M."/>
            <person name="Roberts A."/>
            <person name="Saif S."/>
            <person name="Shea T."/>
            <person name="Sisk P."/>
            <person name="Sykes S."/>
            <person name="Wortman J."/>
            <person name="Nusbaum C."/>
            <person name="Birren B."/>
        </authorList>
    </citation>
    <scope>NUCLEOTIDE SEQUENCE [LARGE SCALE GENOMIC DNA]</scope>
    <source>
        <strain evidence="3 4">CBS 101466</strain>
    </source>
</reference>
<keyword evidence="2" id="KW-0812">Transmembrane</keyword>
<name>W2S6C9_CYPE1</name>
<protein>
    <recommendedName>
        <fullName evidence="5">Apple domain-containing protein</fullName>
    </recommendedName>
</protein>
<feature type="compositionally biased region" description="Basic and acidic residues" evidence="1">
    <location>
        <begin position="345"/>
        <end position="363"/>
    </location>
</feature>
<gene>
    <name evidence="3" type="ORF">HMPREF1541_02747</name>
</gene>
<dbReference type="InParanoid" id="W2S6C9"/>
<feature type="compositionally biased region" description="Polar residues" evidence="1">
    <location>
        <begin position="383"/>
        <end position="393"/>
    </location>
</feature>
<proteinExistence type="predicted"/>
<evidence type="ECO:0000256" key="2">
    <source>
        <dbReference type="SAM" id="Phobius"/>
    </source>
</evidence>
<accession>W2S6C9</accession>
<dbReference type="SUPFAM" id="SSF57414">
    <property type="entry name" value="Hairpin loop containing domain-like"/>
    <property type="match status" value="1"/>
</dbReference>
<dbReference type="VEuPathDB" id="FungiDB:HMPREF1541_02747"/>
<dbReference type="eggNOG" id="ENOG502SDS8">
    <property type="taxonomic scope" value="Eukaryota"/>
</dbReference>
<evidence type="ECO:0000313" key="4">
    <source>
        <dbReference type="Proteomes" id="UP000030752"/>
    </source>
</evidence>
<sequence length="393" mass="42260">MTECMDRCSTTGNGTLPCVAVVYGQKDQLCWLVDATLNSTTQLVTDDDLDTALVSDLSLFQNLDTQCPYANTSTQTTSNNLTFEVLCGNDFKGYDVTPWVGATPHHEETLGGCMEYCSTLRPICYGVVHDPGMGHGFVNCWPKSVGVTTNPRMESTINMAIARFGSDFNTTCSYGNYTSSTGANFSMICDAVGAGEDIKTVYQPNFGACMDTCAAYVPSGNQAGQDCNAVLYEPDAASGYENCYLKATGRQNETRSAWRLGIRLDQGSKTSSGGGDSTFSPGGSGDSSGSSGSGSKAWIAGPVVAAVVAVALFFGGCFWWRRRRSRKYGGGQRRTSSSRMPRWRNRSELDANFTERKELEAKQSLRPLSELPGSAGVWHEMPSDSTPSSRTLG</sequence>
<feature type="region of interest" description="Disordered" evidence="1">
    <location>
        <begin position="328"/>
        <end position="393"/>
    </location>
</feature>
<feature type="transmembrane region" description="Helical" evidence="2">
    <location>
        <begin position="297"/>
        <end position="320"/>
    </location>
</feature>
<keyword evidence="4" id="KW-1185">Reference proteome</keyword>
<evidence type="ECO:0000313" key="3">
    <source>
        <dbReference type="EMBL" id="ETN43588.1"/>
    </source>
</evidence>
<dbReference type="RefSeq" id="XP_008715324.1">
    <property type="nucleotide sequence ID" value="XM_008717102.1"/>
</dbReference>
<feature type="compositionally biased region" description="Gly residues" evidence="1">
    <location>
        <begin position="272"/>
        <end position="286"/>
    </location>
</feature>
<dbReference type="OrthoDB" id="4224374at2759"/>
<dbReference type="AlphaFoldDB" id="W2S6C9"/>
<organism evidence="3 4">
    <name type="scientific">Cyphellophora europaea (strain CBS 101466)</name>
    <name type="common">Phialophora europaea</name>
    <dbReference type="NCBI Taxonomy" id="1220924"/>
    <lineage>
        <taxon>Eukaryota</taxon>
        <taxon>Fungi</taxon>
        <taxon>Dikarya</taxon>
        <taxon>Ascomycota</taxon>
        <taxon>Pezizomycotina</taxon>
        <taxon>Eurotiomycetes</taxon>
        <taxon>Chaetothyriomycetidae</taxon>
        <taxon>Chaetothyriales</taxon>
        <taxon>Cyphellophoraceae</taxon>
        <taxon>Cyphellophora</taxon>
    </lineage>
</organism>
<dbReference type="Proteomes" id="UP000030752">
    <property type="component" value="Unassembled WGS sequence"/>
</dbReference>
<keyword evidence="2" id="KW-1133">Transmembrane helix</keyword>
<feature type="region of interest" description="Disordered" evidence="1">
    <location>
        <begin position="265"/>
        <end position="294"/>
    </location>
</feature>